<dbReference type="PANTHER" id="PTHR33336:SF3">
    <property type="entry name" value="ABM DOMAIN-CONTAINING PROTEIN"/>
    <property type="match status" value="1"/>
</dbReference>
<organism evidence="2 3">
    <name type="scientific">Mesorhizobium tamadayense</name>
    <dbReference type="NCBI Taxonomy" id="425306"/>
    <lineage>
        <taxon>Bacteria</taxon>
        <taxon>Pseudomonadati</taxon>
        <taxon>Pseudomonadota</taxon>
        <taxon>Alphaproteobacteria</taxon>
        <taxon>Hyphomicrobiales</taxon>
        <taxon>Phyllobacteriaceae</taxon>
        <taxon>Mesorhizobium</taxon>
    </lineage>
</organism>
<evidence type="ECO:0000313" key="3">
    <source>
        <dbReference type="Proteomes" id="UP000273786"/>
    </source>
</evidence>
<evidence type="ECO:0000313" key="2">
    <source>
        <dbReference type="EMBL" id="RRI07884.1"/>
    </source>
</evidence>
<feature type="domain" description="ABM" evidence="1">
    <location>
        <begin position="2"/>
        <end position="90"/>
    </location>
</feature>
<dbReference type="InterPro" id="IPR007138">
    <property type="entry name" value="ABM_dom"/>
</dbReference>
<dbReference type="OrthoDB" id="287932at2"/>
<dbReference type="InterPro" id="IPR011008">
    <property type="entry name" value="Dimeric_a/b-barrel"/>
</dbReference>
<reference evidence="2 3" key="1">
    <citation type="submission" date="2018-11" db="EMBL/GenBank/DDBJ databases">
        <title>the genome of Mesorhizobium tamadayense DSM 28320.</title>
        <authorList>
            <person name="Gao J."/>
        </authorList>
    </citation>
    <scope>NUCLEOTIDE SEQUENCE [LARGE SCALE GENOMIC DNA]</scope>
    <source>
        <strain evidence="2 3">DSM 28320</strain>
    </source>
</reference>
<keyword evidence="2" id="KW-0560">Oxidoreductase</keyword>
<dbReference type="Gene3D" id="3.30.70.100">
    <property type="match status" value="1"/>
</dbReference>
<gene>
    <name evidence="2" type="ORF">EH240_01210</name>
</gene>
<keyword evidence="3" id="KW-1185">Reference proteome</keyword>
<accession>A0A3P3GAJ2</accession>
<name>A0A3P3GAJ2_9HYPH</name>
<proteinExistence type="predicted"/>
<sequence>MLLIIGTIRLPPERVAAARPAMERMISASRAESGCREYSYAQDVLDPGLIHVSEAWSDRAALDAHFKSAHIAEWRASWAELGIGDRNLTLYEAGEGIAI</sequence>
<dbReference type="AlphaFoldDB" id="A0A3P3GAJ2"/>
<evidence type="ECO:0000259" key="1">
    <source>
        <dbReference type="PROSITE" id="PS51725"/>
    </source>
</evidence>
<dbReference type="EMBL" id="RQXT01000001">
    <property type="protein sequence ID" value="RRI07884.1"/>
    <property type="molecule type" value="Genomic_DNA"/>
</dbReference>
<comment type="caution">
    <text evidence="2">The sequence shown here is derived from an EMBL/GenBank/DDBJ whole genome shotgun (WGS) entry which is preliminary data.</text>
</comment>
<dbReference type="RefSeq" id="WP_124995585.1">
    <property type="nucleotide sequence ID" value="NZ_RQXT01000001.1"/>
</dbReference>
<dbReference type="PROSITE" id="PS51725">
    <property type="entry name" value="ABM"/>
    <property type="match status" value="1"/>
</dbReference>
<dbReference type="Pfam" id="PF03992">
    <property type="entry name" value="ABM"/>
    <property type="match status" value="1"/>
</dbReference>
<dbReference type="SUPFAM" id="SSF54909">
    <property type="entry name" value="Dimeric alpha+beta barrel"/>
    <property type="match status" value="1"/>
</dbReference>
<dbReference type="Proteomes" id="UP000273786">
    <property type="component" value="Unassembled WGS sequence"/>
</dbReference>
<dbReference type="GO" id="GO:0004497">
    <property type="term" value="F:monooxygenase activity"/>
    <property type="evidence" value="ECO:0007669"/>
    <property type="project" value="UniProtKB-KW"/>
</dbReference>
<dbReference type="PANTHER" id="PTHR33336">
    <property type="entry name" value="QUINOL MONOOXYGENASE YGIN-RELATED"/>
    <property type="match status" value="1"/>
</dbReference>
<dbReference type="InterPro" id="IPR050744">
    <property type="entry name" value="AI-2_Isomerase_LsrG"/>
</dbReference>
<keyword evidence="2" id="KW-0503">Monooxygenase</keyword>
<protein>
    <submittedName>
        <fullName evidence="2">Antibiotic biosynthesis monooxygenase</fullName>
    </submittedName>
</protein>